<proteinExistence type="predicted"/>
<evidence type="ECO:0000313" key="1">
    <source>
        <dbReference type="EMBL" id="GLS23527.1"/>
    </source>
</evidence>
<dbReference type="RefSeq" id="WP_284316459.1">
    <property type="nucleotide sequence ID" value="NZ_BSPC01000075.1"/>
</dbReference>
<comment type="caution">
    <text evidence="1">The sequence shown here is derived from an EMBL/GenBank/DDBJ whole genome shotgun (WGS) entry which is preliminary data.</text>
</comment>
<protein>
    <submittedName>
        <fullName evidence="1">Uncharacterized protein</fullName>
    </submittedName>
</protein>
<dbReference type="EMBL" id="BSPC01000075">
    <property type="protein sequence ID" value="GLS23527.1"/>
    <property type="molecule type" value="Genomic_DNA"/>
</dbReference>
<gene>
    <name evidence="1" type="ORF">GCM10007874_65480</name>
</gene>
<keyword evidence="2" id="KW-1185">Reference proteome</keyword>
<accession>A0ABQ6CV98</accession>
<sequence length="204" mass="22220">MFNVRPPKAGASISRGQAFWPREALTIMPEEIRHCFNTRHALSGAGLAWLMRQGVALFDCEMGDGVHDATIRPSGSYFDTSFRGDEEGEGALIFLCRDLEGEPEDMLAWNPRSDARYRWLGRAALLGAQNVTEPRYLGATLPVWRTPLGWLKSGRRGVVILDAVKAAGHLADCGSLGAEDAAHARDLARLLARPAPRILVGDAA</sequence>
<evidence type="ECO:0000313" key="2">
    <source>
        <dbReference type="Proteomes" id="UP001156882"/>
    </source>
</evidence>
<dbReference type="Proteomes" id="UP001156882">
    <property type="component" value="Unassembled WGS sequence"/>
</dbReference>
<organism evidence="1 2">
    <name type="scientific">Labrys miyagiensis</name>
    <dbReference type="NCBI Taxonomy" id="346912"/>
    <lineage>
        <taxon>Bacteria</taxon>
        <taxon>Pseudomonadati</taxon>
        <taxon>Pseudomonadota</taxon>
        <taxon>Alphaproteobacteria</taxon>
        <taxon>Hyphomicrobiales</taxon>
        <taxon>Xanthobacteraceae</taxon>
        <taxon>Labrys</taxon>
    </lineage>
</organism>
<name>A0ABQ6CV98_9HYPH</name>
<reference evidence="2" key="1">
    <citation type="journal article" date="2019" name="Int. J. Syst. Evol. Microbiol.">
        <title>The Global Catalogue of Microorganisms (GCM) 10K type strain sequencing project: providing services to taxonomists for standard genome sequencing and annotation.</title>
        <authorList>
            <consortium name="The Broad Institute Genomics Platform"/>
            <consortium name="The Broad Institute Genome Sequencing Center for Infectious Disease"/>
            <person name="Wu L."/>
            <person name="Ma J."/>
        </authorList>
    </citation>
    <scope>NUCLEOTIDE SEQUENCE [LARGE SCALE GENOMIC DNA]</scope>
    <source>
        <strain evidence="2">NBRC 101365</strain>
    </source>
</reference>